<dbReference type="InterPro" id="IPR001878">
    <property type="entry name" value="Znf_CCHC"/>
</dbReference>
<dbReference type="EMBL" id="OV696686">
    <property type="protein sequence ID" value="CAH1233560.1"/>
    <property type="molecule type" value="Genomic_DNA"/>
</dbReference>
<protein>
    <submittedName>
        <fullName evidence="2">ZCCHC3 protein</fullName>
    </submittedName>
</protein>
<proteinExistence type="predicted"/>
<feature type="domain" description="CCHC-type" evidence="1">
    <location>
        <begin position="43"/>
        <end position="56"/>
    </location>
</feature>
<evidence type="ECO:0000313" key="3">
    <source>
        <dbReference type="Proteomes" id="UP000838412"/>
    </source>
</evidence>
<dbReference type="PANTHER" id="PTHR22639">
    <property type="entry name" value="GAG-RELATED PROTEIN"/>
    <property type="match status" value="1"/>
</dbReference>
<dbReference type="GO" id="GO:0003723">
    <property type="term" value="F:RNA binding"/>
    <property type="evidence" value="ECO:0007669"/>
    <property type="project" value="InterPro"/>
</dbReference>
<gene>
    <name evidence="2" type="primary">ZCCHC3</name>
    <name evidence="2" type="ORF">BLAG_LOCUS2289</name>
</gene>
<dbReference type="GO" id="GO:0008270">
    <property type="term" value="F:zinc ion binding"/>
    <property type="evidence" value="ECO:0007669"/>
    <property type="project" value="InterPro"/>
</dbReference>
<dbReference type="GO" id="GO:0003690">
    <property type="term" value="F:double-stranded DNA binding"/>
    <property type="evidence" value="ECO:0007669"/>
    <property type="project" value="InterPro"/>
</dbReference>
<evidence type="ECO:0000259" key="1">
    <source>
        <dbReference type="SMART" id="SM00343"/>
    </source>
</evidence>
<sequence>MVKNGTRQYRVSLKAGKVIPGVAHIGGRPVYFRYMGQPLLYAKCNKEGHIARDCEEVVCSRCREVGHVALACPNDIKRSVCQKSGHSSRLCSLSFANVAKCPTGVHLWVAQPVLVRCATLSLVQRRQRAT</sequence>
<dbReference type="AlphaFoldDB" id="A0A8J9VCA8"/>
<dbReference type="GO" id="GO:0002218">
    <property type="term" value="P:activation of innate immune response"/>
    <property type="evidence" value="ECO:0007669"/>
    <property type="project" value="InterPro"/>
</dbReference>
<evidence type="ECO:0000313" key="2">
    <source>
        <dbReference type="EMBL" id="CAH1233560.1"/>
    </source>
</evidence>
<dbReference type="Pfam" id="PF00098">
    <property type="entry name" value="zf-CCHC"/>
    <property type="match status" value="1"/>
</dbReference>
<dbReference type="OrthoDB" id="10064617at2759"/>
<dbReference type="SUPFAM" id="SSF57756">
    <property type="entry name" value="Retrovirus zinc finger-like domains"/>
    <property type="match status" value="1"/>
</dbReference>
<dbReference type="Gene3D" id="4.10.60.10">
    <property type="entry name" value="Zinc finger, CCHC-type"/>
    <property type="match status" value="1"/>
</dbReference>
<feature type="domain" description="CCHC-type" evidence="1">
    <location>
        <begin position="58"/>
        <end position="74"/>
    </location>
</feature>
<dbReference type="Proteomes" id="UP000838412">
    <property type="component" value="Chromosome 1"/>
</dbReference>
<dbReference type="SMART" id="SM00343">
    <property type="entry name" value="ZnF_C2HC"/>
    <property type="match status" value="2"/>
</dbReference>
<dbReference type="PANTHER" id="PTHR22639:SF3">
    <property type="entry name" value="ZINC FINGER CCHC DOMAIN-CONTAINING PROTEIN 3"/>
    <property type="match status" value="1"/>
</dbReference>
<keyword evidence="3" id="KW-1185">Reference proteome</keyword>
<reference evidence="2" key="1">
    <citation type="submission" date="2022-01" db="EMBL/GenBank/DDBJ databases">
        <authorList>
            <person name="Braso-Vives M."/>
        </authorList>
    </citation>
    <scope>NUCLEOTIDE SEQUENCE</scope>
</reference>
<dbReference type="InterPro" id="IPR036875">
    <property type="entry name" value="Znf_CCHC_sf"/>
</dbReference>
<organism evidence="2 3">
    <name type="scientific">Branchiostoma lanceolatum</name>
    <name type="common">Common lancelet</name>
    <name type="synonym">Amphioxus lanceolatum</name>
    <dbReference type="NCBI Taxonomy" id="7740"/>
    <lineage>
        <taxon>Eukaryota</taxon>
        <taxon>Metazoa</taxon>
        <taxon>Chordata</taxon>
        <taxon>Cephalochordata</taxon>
        <taxon>Leptocardii</taxon>
        <taxon>Amphioxiformes</taxon>
        <taxon>Branchiostomatidae</taxon>
        <taxon>Branchiostoma</taxon>
    </lineage>
</organism>
<dbReference type="InterPro" id="IPR042509">
    <property type="entry name" value="ZCCHC3"/>
</dbReference>
<name>A0A8J9VCA8_BRALA</name>
<accession>A0A8J9VCA8</accession>